<dbReference type="Gene3D" id="1.20.1640.10">
    <property type="entry name" value="Multidrug efflux transporter AcrB transmembrane domain"/>
    <property type="match status" value="2"/>
</dbReference>
<feature type="transmembrane region" description="Helical" evidence="1">
    <location>
        <begin position="997"/>
        <end position="1016"/>
    </location>
</feature>
<dbReference type="SUPFAM" id="SSF82714">
    <property type="entry name" value="Multidrug efflux transporter AcrB TolC docking domain, DN and DC subdomains"/>
    <property type="match status" value="1"/>
</dbReference>
<accession>A0A8J7PDF8</accession>
<evidence type="ECO:0000256" key="1">
    <source>
        <dbReference type="SAM" id="Phobius"/>
    </source>
</evidence>
<reference evidence="2" key="1">
    <citation type="submission" date="2021-02" db="EMBL/GenBank/DDBJ databases">
        <title>Genome-Resolved Metagenomics of a Microbial Community Performing Photosynthetic Biological Nutrient Removal.</title>
        <authorList>
            <person name="Mcdaniel E.A."/>
        </authorList>
    </citation>
    <scope>NUCLEOTIDE SEQUENCE</scope>
    <source>
        <strain evidence="2">UWPOB_OBS1</strain>
    </source>
</reference>
<feature type="transmembrane region" description="Helical" evidence="1">
    <location>
        <begin position="12"/>
        <end position="29"/>
    </location>
</feature>
<dbReference type="GO" id="GO:0005886">
    <property type="term" value="C:plasma membrane"/>
    <property type="evidence" value="ECO:0007669"/>
    <property type="project" value="TreeGrafter"/>
</dbReference>
<dbReference type="AlphaFoldDB" id="A0A8J7PDF8"/>
<feature type="transmembrane region" description="Helical" evidence="1">
    <location>
        <begin position="360"/>
        <end position="380"/>
    </location>
</feature>
<feature type="transmembrane region" description="Helical" evidence="1">
    <location>
        <begin position="459"/>
        <end position="477"/>
    </location>
</feature>
<keyword evidence="1" id="KW-1133">Transmembrane helix</keyword>
<dbReference type="Gene3D" id="3.30.2090.10">
    <property type="entry name" value="Multidrug efflux transporter AcrB TolC docking domain, DN and DC subdomains"/>
    <property type="match status" value="2"/>
</dbReference>
<protein>
    <submittedName>
        <fullName evidence="2">Efflux RND transporter permease subunit</fullName>
    </submittedName>
</protein>
<feature type="transmembrane region" description="Helical" evidence="1">
    <location>
        <begin position="949"/>
        <end position="976"/>
    </location>
</feature>
<dbReference type="GO" id="GO:0042910">
    <property type="term" value="F:xenobiotic transmembrane transporter activity"/>
    <property type="evidence" value="ECO:0007669"/>
    <property type="project" value="TreeGrafter"/>
</dbReference>
<keyword evidence="1" id="KW-0812">Transmembrane</keyword>
<dbReference type="Gene3D" id="3.30.70.1430">
    <property type="entry name" value="Multidrug efflux transporter AcrB pore domain"/>
    <property type="match status" value="2"/>
</dbReference>
<dbReference type="Proteomes" id="UP000664277">
    <property type="component" value="Unassembled WGS sequence"/>
</dbReference>
<organism evidence="2 3">
    <name type="scientific">Candidatus Obscuribacter phosphatis</name>
    <dbReference type="NCBI Taxonomy" id="1906157"/>
    <lineage>
        <taxon>Bacteria</taxon>
        <taxon>Bacillati</taxon>
        <taxon>Candidatus Melainabacteria</taxon>
        <taxon>Candidatus Obscuribacterales</taxon>
        <taxon>Candidatus Obscuribacteraceae</taxon>
        <taxon>Candidatus Obscuribacter</taxon>
    </lineage>
</organism>
<evidence type="ECO:0000313" key="2">
    <source>
        <dbReference type="EMBL" id="MBN8662857.1"/>
    </source>
</evidence>
<name>A0A8J7PDF8_9BACT</name>
<dbReference type="PRINTS" id="PR00702">
    <property type="entry name" value="ACRIFLAVINRP"/>
</dbReference>
<feature type="transmembrane region" description="Helical" evidence="1">
    <location>
        <begin position="1028"/>
        <end position="1054"/>
    </location>
</feature>
<dbReference type="SUPFAM" id="SSF82693">
    <property type="entry name" value="Multidrug efflux transporter AcrB pore domain, PN1, PN2, PC1 and PC2 subdomains"/>
    <property type="match status" value="2"/>
</dbReference>
<dbReference type="Gene3D" id="3.30.70.1440">
    <property type="entry name" value="Multidrug efflux transporter AcrB pore domain"/>
    <property type="match status" value="1"/>
</dbReference>
<evidence type="ECO:0000313" key="3">
    <source>
        <dbReference type="Proteomes" id="UP000664277"/>
    </source>
</evidence>
<dbReference type="EMBL" id="JAFLCK010000059">
    <property type="protein sequence ID" value="MBN8662857.1"/>
    <property type="molecule type" value="Genomic_DNA"/>
</dbReference>
<keyword evidence="1" id="KW-0472">Membrane</keyword>
<sequence length="1067" mass="115791">MWIVELALKRAHTFIVMSLAILIFGILSIKQMAVDIFPIIDVPIVSAVYTFTGMSPYNIENLITTVTERWLTSTVNGIEKIESTSLSGMSIIKVYLHKGTDIGEAVAMVTSMGSAVLEYLPPSITPPFVTVSSATDVPVIQLGIGSKTLSEAELFDIANNFVRNQLATIQGATIPFPYGGKYRQVMVDLDPNALVALGVSANDVVTAMNSQTIIAPSGTAKIGPYEYIMTLNNIPLKIEELNKIPVKSRKGAVVFVKDVANVHDGYQPQLNIVNQDGRRAVLFNILKNGTASTLSVVERIKKALPDIQKIVPPACVISVLTDQSIFVKECVDDVIREAVTAAGLTALMMLALLGSWRSTLIVATSIPLAMLCSIIGLHICGQSINSMTLGGLALAVGMLVDDATVEVENVHRNMAMGKDIVTAILDGAAQVATPALVSTLSICIVFVPVVFLTEPSRSLFVPLGMAVAFAMLASYGLSRTIVPLMSKNLLAHEHEQKENPETSTKKSHILSPIFAFLGAIHKVIDHGFEWLRGVYKHTLDQALDHPYFAVGGFLSFYAATMLLLPMIGQDFFPAIDAGQLRLHVNCRPGTRVEETERIFKSIERAIATVVPKEEIEIITDNIGMPVSGVNYAFSDSQTISEADGEILVTLKEDRSKPTGQYQKEIRAMLTKDFPEVSYYFQPADIVTQILNAGLPAPIDIRLTGLDVPKNYELAQKIKREVEKVRGAVDVCMHQVVNAPQFVFEVDRTRANEMGLTQRDVSNSFLVTLSSSFQTAPNFWLNTKNGVNYNLAAQAPQYKIATIDDMRVTPLTSKTTSKKMQPPLLTNVAVPYRDCTPAVVNHLNAQPVFDIYAACQDRDLGGVAKDIEKIMDKYRPELPKASQLTMGGQVLSMQSAFKALIFGLVFALLLVYLLLVVNFQSWTDPVIILMAIPGALTGILWSLFVTQTTFSIPALMGTIMTVGVASANSILMVTFANEQIHEGKDGRAAALEAGFERFRPVIMTATAMIIGMIPMAIGAGQGGSQNAPIGRAVIGGLTVATFSTLFFVPLVFSLLRKGKAKDNNSEKA</sequence>
<dbReference type="SUPFAM" id="SSF82866">
    <property type="entry name" value="Multidrug efflux transporter AcrB transmembrane domain"/>
    <property type="match status" value="2"/>
</dbReference>
<dbReference type="InterPro" id="IPR027463">
    <property type="entry name" value="AcrB_DN_DC_subdom"/>
</dbReference>
<dbReference type="PANTHER" id="PTHR32063:SF8">
    <property type="entry name" value="CATION EFFLUX PROTEIN"/>
    <property type="match status" value="1"/>
</dbReference>
<feature type="transmembrane region" description="Helical" evidence="1">
    <location>
        <begin position="925"/>
        <end position="943"/>
    </location>
</feature>
<feature type="transmembrane region" description="Helical" evidence="1">
    <location>
        <begin position="546"/>
        <end position="567"/>
    </location>
</feature>
<proteinExistence type="predicted"/>
<dbReference type="Gene3D" id="3.30.70.1320">
    <property type="entry name" value="Multidrug efflux transporter AcrB pore domain like"/>
    <property type="match status" value="1"/>
</dbReference>
<dbReference type="Pfam" id="PF00873">
    <property type="entry name" value="ACR_tran"/>
    <property type="match status" value="1"/>
</dbReference>
<comment type="caution">
    <text evidence="2">The sequence shown here is derived from an EMBL/GenBank/DDBJ whole genome shotgun (WGS) entry which is preliminary data.</text>
</comment>
<dbReference type="PANTHER" id="PTHR32063">
    <property type="match status" value="1"/>
</dbReference>
<feature type="transmembrane region" description="Helical" evidence="1">
    <location>
        <begin position="898"/>
        <end position="918"/>
    </location>
</feature>
<feature type="transmembrane region" description="Helical" evidence="1">
    <location>
        <begin position="435"/>
        <end position="453"/>
    </location>
</feature>
<gene>
    <name evidence="2" type="ORF">J0M35_20995</name>
</gene>
<dbReference type="InterPro" id="IPR001036">
    <property type="entry name" value="Acrflvin-R"/>
</dbReference>